<evidence type="ECO:0000256" key="8">
    <source>
        <dbReference type="ARBA" id="ARBA00048212"/>
    </source>
</evidence>
<evidence type="ECO:0000256" key="2">
    <source>
        <dbReference type="ARBA" id="ARBA00004824"/>
    </source>
</evidence>
<evidence type="ECO:0000256" key="12">
    <source>
        <dbReference type="RuleBase" id="RU004516"/>
    </source>
</evidence>
<dbReference type="SUPFAM" id="SSF56752">
    <property type="entry name" value="D-aminoacid aminotransferase-like PLP-dependent enzymes"/>
    <property type="match status" value="1"/>
</dbReference>
<keyword evidence="14" id="KW-1185">Reference proteome</keyword>
<dbReference type="InterPro" id="IPR043132">
    <property type="entry name" value="BCAT-like_C"/>
</dbReference>
<dbReference type="Pfam" id="PF01063">
    <property type="entry name" value="Aminotran_4"/>
    <property type="match status" value="1"/>
</dbReference>
<comment type="cofactor">
    <cofactor evidence="1 12">
        <name>pyridoxal 5'-phosphate</name>
        <dbReference type="ChEBI" id="CHEBI:597326"/>
    </cofactor>
</comment>
<accession>A0A372MHH7</accession>
<evidence type="ECO:0000313" key="13">
    <source>
        <dbReference type="EMBL" id="RFU94786.1"/>
    </source>
</evidence>
<dbReference type="InterPro" id="IPR036038">
    <property type="entry name" value="Aminotransferase-like"/>
</dbReference>
<comment type="caution">
    <text evidence="13">The sequence shown here is derived from an EMBL/GenBank/DDBJ whole genome shotgun (WGS) entry which is preliminary data.</text>
</comment>
<dbReference type="AlphaFoldDB" id="A0A372MHH7"/>
<dbReference type="InterPro" id="IPR050571">
    <property type="entry name" value="Class-IV_PLP-Dep_Aminotrnsfr"/>
</dbReference>
<dbReference type="GO" id="GO:0004084">
    <property type="term" value="F:branched-chain-amino-acid transaminase activity"/>
    <property type="evidence" value="ECO:0007669"/>
    <property type="project" value="UniProtKB-EC"/>
</dbReference>
<evidence type="ECO:0000256" key="6">
    <source>
        <dbReference type="ARBA" id="ARBA00013053"/>
    </source>
</evidence>
<dbReference type="InterPro" id="IPR001544">
    <property type="entry name" value="Aminotrans_IV"/>
</dbReference>
<dbReference type="InterPro" id="IPR018300">
    <property type="entry name" value="Aminotrans_IV_CS"/>
</dbReference>
<comment type="catalytic activity">
    <reaction evidence="9">
        <text>L-isoleucine + 2-oxoglutarate = (S)-3-methyl-2-oxopentanoate + L-glutamate</text>
        <dbReference type="Rhea" id="RHEA:24801"/>
        <dbReference type="ChEBI" id="CHEBI:16810"/>
        <dbReference type="ChEBI" id="CHEBI:29985"/>
        <dbReference type="ChEBI" id="CHEBI:35146"/>
        <dbReference type="ChEBI" id="CHEBI:58045"/>
        <dbReference type="EC" id="2.6.1.42"/>
    </reaction>
</comment>
<evidence type="ECO:0000256" key="4">
    <source>
        <dbReference type="ARBA" id="ARBA00005072"/>
    </source>
</evidence>
<sequence>MVGEHAVYNGKIIMQSEAVVPVTLREVQSGFYVYESLRVIQAHPVHLEDHLLRLEASAKLINLTYPFNREEIASWVHALIEVDLVENASLRIQIYGGMQPQLFITTSEILTYPESFYTEGVKTFTYEGERLLPGAKNGNLLLNYIALEEARRQGCFEALLVDSEHKILEGTRSNFFAIKDGKLFTAQDEKVLLGITRDRVIKAAKQFGLQILYEAPSVEQVLAGSYDELFISATSMAAMPVSRVNGTIVGTTFALTREICSLVRQWELED</sequence>
<dbReference type="GO" id="GO:0046394">
    <property type="term" value="P:carboxylic acid biosynthetic process"/>
    <property type="evidence" value="ECO:0007669"/>
    <property type="project" value="UniProtKB-ARBA"/>
</dbReference>
<dbReference type="Gene3D" id="3.30.470.10">
    <property type="match status" value="1"/>
</dbReference>
<reference evidence="14" key="1">
    <citation type="submission" date="2018-08" db="EMBL/GenBank/DDBJ databases">
        <authorList>
            <person name="Grouzdev D.S."/>
            <person name="Krutkina M.S."/>
        </authorList>
    </citation>
    <scope>NUCLEOTIDE SEQUENCE [LARGE SCALE GENOMIC DNA]</scope>
    <source>
        <strain evidence="14">4-11</strain>
    </source>
</reference>
<comment type="pathway">
    <text evidence="3">Amino-acid biosynthesis; L-valine biosynthesis; L-valine from pyruvate: step 4/4.</text>
</comment>
<dbReference type="PROSITE" id="PS00770">
    <property type="entry name" value="AA_TRANSFER_CLASS_4"/>
    <property type="match status" value="1"/>
</dbReference>
<comment type="pathway">
    <text evidence="4">Amino-acid biosynthesis; L-leucine biosynthesis; L-leucine from 3-methyl-2-oxobutanoate: step 4/4.</text>
</comment>
<evidence type="ECO:0000256" key="11">
    <source>
        <dbReference type="RuleBase" id="RU004106"/>
    </source>
</evidence>
<dbReference type="EC" id="2.6.1.42" evidence="6"/>
<keyword evidence="13" id="KW-0808">Transferase</keyword>
<protein>
    <recommendedName>
        <fullName evidence="6">branched-chain-amino-acid transaminase</fullName>
        <ecNumber evidence="6">2.6.1.42</ecNumber>
    </recommendedName>
</protein>
<dbReference type="Proteomes" id="UP000264002">
    <property type="component" value="Unassembled WGS sequence"/>
</dbReference>
<evidence type="ECO:0000256" key="1">
    <source>
        <dbReference type="ARBA" id="ARBA00001933"/>
    </source>
</evidence>
<name>A0A372MHH7_9SPIR</name>
<organism evidence="13 14">
    <name type="scientific">Sphaerochaeta halotolerans</name>
    <dbReference type="NCBI Taxonomy" id="2293840"/>
    <lineage>
        <taxon>Bacteria</taxon>
        <taxon>Pseudomonadati</taxon>
        <taxon>Spirochaetota</taxon>
        <taxon>Spirochaetia</taxon>
        <taxon>Spirochaetales</taxon>
        <taxon>Sphaerochaetaceae</taxon>
        <taxon>Sphaerochaeta</taxon>
    </lineage>
</organism>
<dbReference type="EMBL" id="QUWK01000007">
    <property type="protein sequence ID" value="RFU94786.1"/>
    <property type="molecule type" value="Genomic_DNA"/>
</dbReference>
<evidence type="ECO:0000256" key="7">
    <source>
        <dbReference type="ARBA" id="ARBA00022898"/>
    </source>
</evidence>
<dbReference type="Gene3D" id="3.20.10.10">
    <property type="entry name" value="D-amino Acid Aminotransferase, subunit A, domain 2"/>
    <property type="match status" value="1"/>
</dbReference>
<comment type="catalytic activity">
    <reaction evidence="8">
        <text>L-valine + 2-oxoglutarate = 3-methyl-2-oxobutanoate + L-glutamate</text>
        <dbReference type="Rhea" id="RHEA:24813"/>
        <dbReference type="ChEBI" id="CHEBI:11851"/>
        <dbReference type="ChEBI" id="CHEBI:16810"/>
        <dbReference type="ChEBI" id="CHEBI:29985"/>
        <dbReference type="ChEBI" id="CHEBI:57762"/>
        <dbReference type="EC" id="2.6.1.42"/>
    </reaction>
</comment>
<evidence type="ECO:0000313" key="14">
    <source>
        <dbReference type="Proteomes" id="UP000264002"/>
    </source>
</evidence>
<reference evidence="13 14" key="2">
    <citation type="submission" date="2018-09" db="EMBL/GenBank/DDBJ databases">
        <title>Genome of Sphaerochaeta halotolerans strain 4-11.</title>
        <authorList>
            <person name="Nazina T.N."/>
            <person name="Sokolova D.S."/>
        </authorList>
    </citation>
    <scope>NUCLEOTIDE SEQUENCE [LARGE SCALE GENOMIC DNA]</scope>
    <source>
        <strain evidence="13 14">4-11</strain>
    </source>
</reference>
<proteinExistence type="inferred from homology"/>
<dbReference type="PANTHER" id="PTHR42743">
    <property type="entry name" value="AMINO-ACID AMINOTRANSFERASE"/>
    <property type="match status" value="1"/>
</dbReference>
<dbReference type="PANTHER" id="PTHR42743:SF11">
    <property type="entry name" value="AMINODEOXYCHORISMATE LYASE"/>
    <property type="match status" value="1"/>
</dbReference>
<dbReference type="RefSeq" id="WP_117330482.1">
    <property type="nucleotide sequence ID" value="NZ_QUWK01000007.1"/>
</dbReference>
<evidence type="ECO:0000256" key="3">
    <source>
        <dbReference type="ARBA" id="ARBA00004931"/>
    </source>
</evidence>
<keyword evidence="13" id="KW-0032">Aminotransferase</keyword>
<keyword evidence="7 12" id="KW-0663">Pyridoxal phosphate</keyword>
<gene>
    <name evidence="13" type="ORF">DYP60_08000</name>
</gene>
<comment type="similarity">
    <text evidence="5 11">Belongs to the class-IV pyridoxal-phosphate-dependent aminotransferase family.</text>
</comment>
<evidence type="ECO:0000256" key="5">
    <source>
        <dbReference type="ARBA" id="ARBA00009320"/>
    </source>
</evidence>
<comment type="pathway">
    <text evidence="2">Amino-acid biosynthesis; L-isoleucine biosynthesis; L-isoleucine from 2-oxobutanoate: step 4/4.</text>
</comment>
<comment type="catalytic activity">
    <reaction evidence="10">
        <text>L-leucine + 2-oxoglutarate = 4-methyl-2-oxopentanoate + L-glutamate</text>
        <dbReference type="Rhea" id="RHEA:18321"/>
        <dbReference type="ChEBI" id="CHEBI:16810"/>
        <dbReference type="ChEBI" id="CHEBI:17865"/>
        <dbReference type="ChEBI" id="CHEBI:29985"/>
        <dbReference type="ChEBI" id="CHEBI:57427"/>
        <dbReference type="EC" id="2.6.1.42"/>
    </reaction>
</comment>
<evidence type="ECO:0000256" key="10">
    <source>
        <dbReference type="ARBA" id="ARBA00049229"/>
    </source>
</evidence>
<evidence type="ECO:0000256" key="9">
    <source>
        <dbReference type="ARBA" id="ARBA00048798"/>
    </source>
</evidence>
<dbReference type="CDD" id="cd00449">
    <property type="entry name" value="PLPDE_IV"/>
    <property type="match status" value="1"/>
</dbReference>
<dbReference type="InterPro" id="IPR043131">
    <property type="entry name" value="BCAT-like_N"/>
</dbReference>